<comment type="caution">
    <text evidence="1">The sequence shown here is derived from an EMBL/GenBank/DDBJ whole genome shotgun (WGS) entry which is preliminary data.</text>
</comment>
<accession>A0ACB9MQ61</accession>
<organism evidence="1 2">
    <name type="scientific">Melastoma candidum</name>
    <dbReference type="NCBI Taxonomy" id="119954"/>
    <lineage>
        <taxon>Eukaryota</taxon>
        <taxon>Viridiplantae</taxon>
        <taxon>Streptophyta</taxon>
        <taxon>Embryophyta</taxon>
        <taxon>Tracheophyta</taxon>
        <taxon>Spermatophyta</taxon>
        <taxon>Magnoliopsida</taxon>
        <taxon>eudicotyledons</taxon>
        <taxon>Gunneridae</taxon>
        <taxon>Pentapetalae</taxon>
        <taxon>rosids</taxon>
        <taxon>malvids</taxon>
        <taxon>Myrtales</taxon>
        <taxon>Melastomataceae</taxon>
        <taxon>Melastomatoideae</taxon>
        <taxon>Melastomateae</taxon>
        <taxon>Melastoma</taxon>
    </lineage>
</organism>
<dbReference type="Proteomes" id="UP001057402">
    <property type="component" value="Chromosome 9"/>
</dbReference>
<sequence>MKPSTVILLPSISPLPFFRQRLPPRRLLIPPGGVPPVSCSRRPDTVPAPPLQATTAEYVPNAVDGVFLGLFRSKMAEEVGWDSDKPGYDGLIDVARRLMMKGTNADAKDAAVRILRALFPPLVLELYKLLVTPIGGGKIAAVMVARVTALTCQWLMGRCMVTSIDLPDGTHCQSGVFVERCKYLEESKCVGICINTCKLPTQTFFKEYMGIPLLMEPNFEDYSCQFRFGVPAPSPELDSALKEPCLEICPNAVRRKEVTRDSQTMQQCPKA</sequence>
<evidence type="ECO:0000313" key="2">
    <source>
        <dbReference type="Proteomes" id="UP001057402"/>
    </source>
</evidence>
<protein>
    <submittedName>
        <fullName evidence="1">Uncharacterized protein</fullName>
    </submittedName>
</protein>
<keyword evidence="2" id="KW-1185">Reference proteome</keyword>
<reference evidence="2" key="1">
    <citation type="journal article" date="2023" name="Front. Plant Sci.">
        <title>Chromosomal-level genome assembly of Melastoma candidum provides insights into trichome evolution.</title>
        <authorList>
            <person name="Zhong Y."/>
            <person name="Wu W."/>
            <person name="Sun C."/>
            <person name="Zou P."/>
            <person name="Liu Y."/>
            <person name="Dai S."/>
            <person name="Zhou R."/>
        </authorList>
    </citation>
    <scope>NUCLEOTIDE SEQUENCE [LARGE SCALE GENOMIC DNA]</scope>
</reference>
<evidence type="ECO:0000313" key="1">
    <source>
        <dbReference type="EMBL" id="KAI4326458.1"/>
    </source>
</evidence>
<name>A0ACB9MQ61_9MYRT</name>
<dbReference type="EMBL" id="CM042888">
    <property type="protein sequence ID" value="KAI4326458.1"/>
    <property type="molecule type" value="Genomic_DNA"/>
</dbReference>
<proteinExistence type="predicted"/>
<gene>
    <name evidence="1" type="ORF">MLD38_031771</name>
</gene>